<dbReference type="InterPro" id="IPR017926">
    <property type="entry name" value="GATASE"/>
</dbReference>
<dbReference type="InterPro" id="IPR029062">
    <property type="entry name" value="Class_I_gatase-like"/>
</dbReference>
<dbReference type="RefSeq" id="WP_101353574.1">
    <property type="nucleotide sequence ID" value="NZ_PIQO01000004.1"/>
</dbReference>
<evidence type="ECO:0000313" key="2">
    <source>
        <dbReference type="EMBL" id="PKR85524.1"/>
    </source>
</evidence>
<evidence type="ECO:0000313" key="3">
    <source>
        <dbReference type="Proteomes" id="UP000233440"/>
    </source>
</evidence>
<dbReference type="AlphaFoldDB" id="A0A2N3LLV0"/>
<keyword evidence="3" id="KW-1185">Reference proteome</keyword>
<evidence type="ECO:0000259" key="1">
    <source>
        <dbReference type="Pfam" id="PF00117"/>
    </source>
</evidence>
<dbReference type="PANTHER" id="PTHR42695">
    <property type="entry name" value="GLUTAMINE AMIDOTRANSFERASE YLR126C-RELATED"/>
    <property type="match status" value="1"/>
</dbReference>
<sequence length="234" mass="26659">MRIHYIQNDSAVTLGYIKEWIEDRNYPLACTKMYEYGELPPLDSFDLLIILGGKMGSYDEEEFSWLKTEKNFIRECIDANKWVFGICLGVQLLANVLGAKVYPHSHQEIGWWPLTLTDEALSSPLLTGVPNEFVVFEHHGDTFDLPEGAVRLATSSGCMNQAFSYGDRVIGIQFHPEFTNDMIHEYKEVADSQMLEGAYCQSPSDWVNKPSYLDKAKTLLFTILQNIETAILRC</sequence>
<keyword evidence="2" id="KW-0808">Transferase</keyword>
<dbReference type="OrthoDB" id="9807137at2"/>
<dbReference type="CDD" id="cd01741">
    <property type="entry name" value="GATase1_1"/>
    <property type="match status" value="1"/>
</dbReference>
<gene>
    <name evidence="2" type="ORF">CWO92_07355</name>
</gene>
<protein>
    <submittedName>
        <fullName evidence="2">Amidotransferase</fullName>
    </submittedName>
</protein>
<reference evidence="2 3" key="1">
    <citation type="submission" date="2017-11" db="EMBL/GenBank/DDBJ databases">
        <title>Bacillus camelliae sp. nov., isolated from pu'er tea.</title>
        <authorList>
            <person name="Niu L."/>
        </authorList>
    </citation>
    <scope>NUCLEOTIDE SEQUENCE [LARGE SCALE GENOMIC DNA]</scope>
    <source>
        <strain evidence="2 3">7578-1</strain>
    </source>
</reference>
<dbReference type="InterPro" id="IPR044992">
    <property type="entry name" value="ChyE-like"/>
</dbReference>
<dbReference type="Pfam" id="PF00117">
    <property type="entry name" value="GATase"/>
    <property type="match status" value="1"/>
</dbReference>
<comment type="caution">
    <text evidence="2">The sequence shown here is derived from an EMBL/GenBank/DDBJ whole genome shotgun (WGS) entry which is preliminary data.</text>
</comment>
<dbReference type="PANTHER" id="PTHR42695:SF5">
    <property type="entry name" value="GLUTAMINE AMIDOTRANSFERASE YLR126C-RELATED"/>
    <property type="match status" value="1"/>
</dbReference>
<dbReference type="GO" id="GO:0005829">
    <property type="term" value="C:cytosol"/>
    <property type="evidence" value="ECO:0007669"/>
    <property type="project" value="TreeGrafter"/>
</dbReference>
<feature type="domain" description="Glutamine amidotransferase" evidence="1">
    <location>
        <begin position="42"/>
        <end position="180"/>
    </location>
</feature>
<dbReference type="Proteomes" id="UP000233440">
    <property type="component" value="Unassembled WGS sequence"/>
</dbReference>
<accession>A0A2N3LLV0</accession>
<dbReference type="EMBL" id="PIQO01000004">
    <property type="protein sequence ID" value="PKR85524.1"/>
    <property type="molecule type" value="Genomic_DNA"/>
</dbReference>
<dbReference type="Gene3D" id="3.40.50.880">
    <property type="match status" value="1"/>
</dbReference>
<dbReference type="FunFam" id="3.40.50.880:FF:000033">
    <property type="entry name" value="Glutamine amidotransferase class-I"/>
    <property type="match status" value="1"/>
</dbReference>
<dbReference type="PROSITE" id="PS51273">
    <property type="entry name" value="GATASE_TYPE_1"/>
    <property type="match status" value="1"/>
</dbReference>
<dbReference type="GO" id="GO:0016740">
    <property type="term" value="F:transferase activity"/>
    <property type="evidence" value="ECO:0007669"/>
    <property type="project" value="UniProtKB-KW"/>
</dbReference>
<dbReference type="SUPFAM" id="SSF52317">
    <property type="entry name" value="Class I glutamine amidotransferase-like"/>
    <property type="match status" value="1"/>
</dbReference>
<proteinExistence type="predicted"/>
<name>A0A2N3LLV0_9BACI</name>
<organism evidence="2 3">
    <name type="scientific">Heyndrickxia camelliae</name>
    <dbReference type="NCBI Taxonomy" id="1707093"/>
    <lineage>
        <taxon>Bacteria</taxon>
        <taxon>Bacillati</taxon>
        <taxon>Bacillota</taxon>
        <taxon>Bacilli</taxon>
        <taxon>Bacillales</taxon>
        <taxon>Bacillaceae</taxon>
        <taxon>Heyndrickxia</taxon>
    </lineage>
</organism>